<feature type="region of interest" description="Disordered" evidence="6">
    <location>
        <begin position="176"/>
        <end position="223"/>
    </location>
</feature>
<evidence type="ECO:0000256" key="2">
    <source>
        <dbReference type="ARBA" id="ARBA00023015"/>
    </source>
</evidence>
<reference evidence="8 9" key="1">
    <citation type="journal article" date="2022" name="G3 (Bethesda)">
        <title>Enemy or ally: a genomic approach to elucidate the lifestyle of Phyllosticta citrichinaensis.</title>
        <authorList>
            <person name="Buijs V.A."/>
            <person name="Groenewald J.Z."/>
            <person name="Haridas S."/>
            <person name="LaButti K.M."/>
            <person name="Lipzen A."/>
            <person name="Martin F.M."/>
            <person name="Barry K."/>
            <person name="Grigoriev I.V."/>
            <person name="Crous P.W."/>
            <person name="Seidl M.F."/>
        </authorList>
    </citation>
    <scope>NUCLEOTIDE SEQUENCE [LARGE SCALE GENOMIC DNA]</scope>
    <source>
        <strain evidence="8 9">CBS 129764</strain>
    </source>
</reference>
<dbReference type="EMBL" id="JBBWUH010000003">
    <property type="protein sequence ID" value="KAK8174333.1"/>
    <property type="molecule type" value="Genomic_DNA"/>
</dbReference>
<dbReference type="InterPro" id="IPR052207">
    <property type="entry name" value="Max-like/E-box_TFs"/>
</dbReference>
<dbReference type="InterPro" id="IPR036638">
    <property type="entry name" value="HLH_DNA-bd_sf"/>
</dbReference>
<proteinExistence type="predicted"/>
<feature type="compositionally biased region" description="Basic and acidic residues" evidence="6">
    <location>
        <begin position="431"/>
        <end position="453"/>
    </location>
</feature>
<evidence type="ECO:0000256" key="1">
    <source>
        <dbReference type="ARBA" id="ARBA00004123"/>
    </source>
</evidence>
<dbReference type="Proteomes" id="UP001456524">
    <property type="component" value="Unassembled WGS sequence"/>
</dbReference>
<evidence type="ECO:0000313" key="8">
    <source>
        <dbReference type="EMBL" id="KAK8174333.1"/>
    </source>
</evidence>
<feature type="compositionally biased region" description="Polar residues" evidence="6">
    <location>
        <begin position="389"/>
        <end position="399"/>
    </location>
</feature>
<sequence length="508" mass="54605">MLALVNQPPASQFGMSSNQVPGKDENIYGYHYTDPKVLDETAYKMMGNFPGDVDYAAAAENVQAPGPGLLNDLQFGQLQDFFDQGPFNQGSNNFTFSDHDFGPSNHHPTDSFGGFNFMDSAPTFHGTVTEPSHNPAMFGHIDHQPVNHYMQPRNGSMQTRASDEVIGAATALMSSSQPHDMTFLSKPHPTSMPGASLPSPPASAPFTSTADHHHMNAPATSADDGAHTTVLNFFNMGRSVAPSQSHPYYGTTSVPVRPRPPPQFGSDTNFNNNGFRPDSKTTQTEDAIVRRLVSDMQVLQPAGSGPSTQPNTQPPSPTLQKRAPLSYHDANHVKQPTNRKRMLVDLMPIDSGAHVSDGGDSTSENASPGGGPIKRRRTLAENGLISTARLGSSTPTSAGGQRAASFSVGPRSAKRLRDSGAESPAKKAKLAQKERRENLSEEQKRSNHIMSEQKRRNAIKVGFGALNELVPGLKAGGFSKSAMLIEAAKFLENLVVGNHMLRQALGET</sequence>
<keyword evidence="2" id="KW-0805">Transcription regulation</keyword>
<dbReference type="Gene3D" id="4.10.280.10">
    <property type="entry name" value="Helix-loop-helix DNA-binding domain"/>
    <property type="match status" value="1"/>
</dbReference>
<dbReference type="PANTHER" id="PTHR15741">
    <property type="entry name" value="BASIC HELIX-LOOP-HELIX ZIP TRANSCRIPTION FACTOR"/>
    <property type="match status" value="1"/>
</dbReference>
<keyword evidence="3" id="KW-0238">DNA-binding</keyword>
<dbReference type="SUPFAM" id="SSF47459">
    <property type="entry name" value="HLH, helix-loop-helix DNA-binding domain"/>
    <property type="match status" value="1"/>
</dbReference>
<evidence type="ECO:0000256" key="6">
    <source>
        <dbReference type="SAM" id="MobiDB-lite"/>
    </source>
</evidence>
<feature type="region of interest" description="Disordered" evidence="6">
    <location>
        <begin position="299"/>
        <end position="322"/>
    </location>
</feature>
<gene>
    <name evidence="8" type="ORF">IWX90DRAFT_170669</name>
</gene>
<dbReference type="InterPro" id="IPR011598">
    <property type="entry name" value="bHLH_dom"/>
</dbReference>
<feature type="compositionally biased region" description="Polar residues" evidence="6">
    <location>
        <begin position="241"/>
        <end position="253"/>
    </location>
</feature>
<keyword evidence="4" id="KW-0804">Transcription</keyword>
<comment type="subcellular location">
    <subcellularLocation>
        <location evidence="1">Nucleus</location>
    </subcellularLocation>
</comment>
<feature type="region of interest" description="Disordered" evidence="6">
    <location>
        <begin position="387"/>
        <end position="453"/>
    </location>
</feature>
<feature type="compositionally biased region" description="Polar residues" evidence="6">
    <location>
        <begin position="265"/>
        <end position="282"/>
    </location>
</feature>
<feature type="domain" description="BHLH" evidence="7">
    <location>
        <begin position="443"/>
        <end position="494"/>
    </location>
</feature>
<dbReference type="PROSITE" id="PS50888">
    <property type="entry name" value="BHLH"/>
    <property type="match status" value="1"/>
</dbReference>
<feature type="region of interest" description="Disordered" evidence="6">
    <location>
        <begin position="241"/>
        <end position="282"/>
    </location>
</feature>
<accession>A0ABR1Y1S1</accession>
<evidence type="ECO:0000313" key="9">
    <source>
        <dbReference type="Proteomes" id="UP001456524"/>
    </source>
</evidence>
<protein>
    <recommendedName>
        <fullName evidence="7">BHLH domain-containing protein</fullName>
    </recommendedName>
</protein>
<keyword evidence="5" id="KW-0539">Nucleus</keyword>
<evidence type="ECO:0000256" key="4">
    <source>
        <dbReference type="ARBA" id="ARBA00023163"/>
    </source>
</evidence>
<dbReference type="Pfam" id="PF00010">
    <property type="entry name" value="HLH"/>
    <property type="match status" value="1"/>
</dbReference>
<evidence type="ECO:0000256" key="5">
    <source>
        <dbReference type="ARBA" id="ARBA00023242"/>
    </source>
</evidence>
<keyword evidence="9" id="KW-1185">Reference proteome</keyword>
<evidence type="ECO:0000256" key="3">
    <source>
        <dbReference type="ARBA" id="ARBA00023125"/>
    </source>
</evidence>
<feature type="region of interest" description="Disordered" evidence="6">
    <location>
        <begin position="350"/>
        <end position="375"/>
    </location>
</feature>
<organism evidence="8 9">
    <name type="scientific">Phyllosticta citrichinensis</name>
    <dbReference type="NCBI Taxonomy" id="1130410"/>
    <lineage>
        <taxon>Eukaryota</taxon>
        <taxon>Fungi</taxon>
        <taxon>Dikarya</taxon>
        <taxon>Ascomycota</taxon>
        <taxon>Pezizomycotina</taxon>
        <taxon>Dothideomycetes</taxon>
        <taxon>Dothideomycetes incertae sedis</taxon>
        <taxon>Botryosphaeriales</taxon>
        <taxon>Phyllostictaceae</taxon>
        <taxon>Phyllosticta</taxon>
    </lineage>
</organism>
<evidence type="ECO:0000259" key="7">
    <source>
        <dbReference type="PROSITE" id="PS50888"/>
    </source>
</evidence>
<comment type="caution">
    <text evidence="8">The sequence shown here is derived from an EMBL/GenBank/DDBJ whole genome shotgun (WGS) entry which is preliminary data.</text>
</comment>
<name>A0ABR1Y1S1_9PEZI</name>
<dbReference type="PANTHER" id="PTHR15741:SF27">
    <property type="entry name" value="TRANSCRIPTION FACTOR AP-4"/>
    <property type="match status" value="1"/>
</dbReference>